<dbReference type="EMBL" id="JAATIQ010000590">
    <property type="protein sequence ID" value="KAF4350652.1"/>
    <property type="molecule type" value="Genomic_DNA"/>
</dbReference>
<protein>
    <submittedName>
        <fullName evidence="1">Uncharacterized protein</fullName>
    </submittedName>
</protein>
<dbReference type="Proteomes" id="UP000583929">
    <property type="component" value="Unassembled WGS sequence"/>
</dbReference>
<evidence type="ECO:0000313" key="1">
    <source>
        <dbReference type="EMBL" id="KAF4350652.1"/>
    </source>
</evidence>
<dbReference type="AlphaFoldDB" id="A0A7J6DWY3"/>
<organism evidence="1 2">
    <name type="scientific">Cannabis sativa</name>
    <name type="common">Hemp</name>
    <name type="synonym">Marijuana</name>
    <dbReference type="NCBI Taxonomy" id="3483"/>
    <lineage>
        <taxon>Eukaryota</taxon>
        <taxon>Viridiplantae</taxon>
        <taxon>Streptophyta</taxon>
        <taxon>Embryophyta</taxon>
        <taxon>Tracheophyta</taxon>
        <taxon>Spermatophyta</taxon>
        <taxon>Magnoliopsida</taxon>
        <taxon>eudicotyledons</taxon>
        <taxon>Gunneridae</taxon>
        <taxon>Pentapetalae</taxon>
        <taxon>rosids</taxon>
        <taxon>fabids</taxon>
        <taxon>Rosales</taxon>
        <taxon>Cannabaceae</taxon>
        <taxon>Cannabis</taxon>
    </lineage>
</organism>
<gene>
    <name evidence="1" type="ORF">G4B88_006829</name>
</gene>
<comment type="caution">
    <text evidence="1">The sequence shown here is derived from an EMBL/GenBank/DDBJ whole genome shotgun (WGS) entry which is preliminary data.</text>
</comment>
<name>A0A7J6DWY3_CANSA</name>
<accession>A0A7J6DWY3</accession>
<proteinExistence type="predicted"/>
<reference evidence="1 2" key="1">
    <citation type="journal article" date="2020" name="bioRxiv">
        <title>Sequence and annotation of 42 cannabis genomes reveals extensive copy number variation in cannabinoid synthesis and pathogen resistance genes.</title>
        <authorList>
            <person name="Mckernan K.J."/>
            <person name="Helbert Y."/>
            <person name="Kane L.T."/>
            <person name="Ebling H."/>
            <person name="Zhang L."/>
            <person name="Liu B."/>
            <person name="Eaton Z."/>
            <person name="Mclaughlin S."/>
            <person name="Kingan S."/>
            <person name="Baybayan P."/>
            <person name="Concepcion G."/>
            <person name="Jordan M."/>
            <person name="Riva A."/>
            <person name="Barbazuk W."/>
            <person name="Harkins T."/>
        </authorList>
    </citation>
    <scope>NUCLEOTIDE SEQUENCE [LARGE SCALE GENOMIC DNA]</scope>
    <source>
        <strain evidence="2">cv. Jamaican Lion 4</strain>
        <tissue evidence="1">Leaf</tissue>
    </source>
</reference>
<sequence length="80" mass="9394">MKPPFDSICHCYRREEEMRRVSNPNCSCQYHAVIKTSWTYSIPRRQFVKCGESMEIVAFILQSINLLRQCINVLLKLGRG</sequence>
<evidence type="ECO:0000313" key="2">
    <source>
        <dbReference type="Proteomes" id="UP000583929"/>
    </source>
</evidence>
<keyword evidence="2" id="KW-1185">Reference proteome</keyword>